<dbReference type="Pfam" id="PF07798">
    <property type="entry name" value="CCDC90-like"/>
    <property type="match status" value="1"/>
</dbReference>
<protein>
    <submittedName>
        <fullName evidence="8">Uncharacterized protein</fullName>
    </submittedName>
</protein>
<keyword evidence="7" id="KW-0472">Membrane</keyword>
<name>A0A0H5C794_CYBJN</name>
<evidence type="ECO:0000256" key="7">
    <source>
        <dbReference type="ARBA" id="ARBA00023136"/>
    </source>
</evidence>
<dbReference type="GO" id="GO:0016020">
    <property type="term" value="C:membrane"/>
    <property type="evidence" value="ECO:0007669"/>
    <property type="project" value="UniProtKB-SubCell"/>
</dbReference>
<sequence>MKVFNELQRQGFSEEQSDVILRLIKENLSHKVGEMEQDMLDTSELENEMYLFEAAQSELRVEIKTSREADLKTLESERSLLENLINEETESLNKDFIVARNDSQVLINDQISENTLLQRKIKRRIQDLNNRISTEINGDIKSDIEGLRWHTTSRGLMAVLVLVFSIMGGVSISKKKNREEPLPEVILRTLEPEEEDEHDLDEELKSLDLERLARERKS</sequence>
<dbReference type="GO" id="GO:0005739">
    <property type="term" value="C:mitochondrion"/>
    <property type="evidence" value="ECO:0007669"/>
    <property type="project" value="UniProtKB-SubCell"/>
</dbReference>
<keyword evidence="6" id="KW-0496">Mitochondrion</keyword>
<dbReference type="InterPro" id="IPR024461">
    <property type="entry name" value="CCDC90-like"/>
</dbReference>
<evidence type="ECO:0000256" key="2">
    <source>
        <dbReference type="ARBA" id="ARBA00004370"/>
    </source>
</evidence>
<evidence type="ECO:0000256" key="3">
    <source>
        <dbReference type="ARBA" id="ARBA00022692"/>
    </source>
</evidence>
<evidence type="ECO:0000313" key="10">
    <source>
        <dbReference type="Proteomes" id="UP000038830"/>
    </source>
</evidence>
<organism evidence="8 10">
    <name type="scientific">Cyberlindnera jadinii (strain ATCC 18201 / CBS 1600 / BCRC 20928 / JCM 3617 / NBRC 0987 / NRRL Y-1542)</name>
    <name type="common">Torula yeast</name>
    <name type="synonym">Candida utilis</name>
    <dbReference type="NCBI Taxonomy" id="983966"/>
    <lineage>
        <taxon>Eukaryota</taxon>
        <taxon>Fungi</taxon>
        <taxon>Dikarya</taxon>
        <taxon>Ascomycota</taxon>
        <taxon>Saccharomycotina</taxon>
        <taxon>Saccharomycetes</taxon>
        <taxon>Phaffomycetales</taxon>
        <taxon>Phaffomycetaceae</taxon>
        <taxon>Cyberlindnera</taxon>
    </lineage>
</organism>
<keyword evidence="11" id="KW-1185">Reference proteome</keyword>
<dbReference type="EMBL" id="KV453938">
    <property type="protein sequence ID" value="ODV71723.1"/>
    <property type="molecule type" value="Genomic_DNA"/>
</dbReference>
<dbReference type="OMA" id="PQDQHDI"/>
<dbReference type="Proteomes" id="UP000094389">
    <property type="component" value="Unassembled WGS sequence"/>
</dbReference>
<keyword evidence="5" id="KW-0175">Coiled coil</keyword>
<reference evidence="10" key="2">
    <citation type="journal article" date="2015" name="J. Biotechnol.">
        <title>The structure of the Cyberlindnera jadinii genome and its relation to Candida utilis analyzed by the occurrence of single nucleotide polymorphisms.</title>
        <authorList>
            <person name="Rupp O."/>
            <person name="Brinkrolf K."/>
            <person name="Buerth C."/>
            <person name="Kunigo M."/>
            <person name="Schneider J."/>
            <person name="Jaenicke S."/>
            <person name="Goesmann A."/>
            <person name="Puehler A."/>
            <person name="Jaeger K.-E."/>
            <person name="Ernst J.F."/>
        </authorList>
    </citation>
    <scope>NUCLEOTIDE SEQUENCE [LARGE SCALE GENOMIC DNA]</scope>
    <source>
        <strain evidence="10">ATCC 18201 / CBS 1600 / BCRC 20928 / JCM 3617 / NBRC 0987 / NRRL Y-1542</strain>
    </source>
</reference>
<evidence type="ECO:0000256" key="6">
    <source>
        <dbReference type="ARBA" id="ARBA00023128"/>
    </source>
</evidence>
<proteinExistence type="predicted"/>
<dbReference type="PANTHER" id="PTHR14360:SF12">
    <property type="entry name" value="MOZ PROTEIN REPRESENTS A CHROMATIN-ASSOCIATED ACETYLTRANSFERASE"/>
    <property type="match status" value="1"/>
</dbReference>
<evidence type="ECO:0000256" key="4">
    <source>
        <dbReference type="ARBA" id="ARBA00022989"/>
    </source>
</evidence>
<evidence type="ECO:0000313" key="11">
    <source>
        <dbReference type="Proteomes" id="UP000094389"/>
    </source>
</evidence>
<evidence type="ECO:0000313" key="8">
    <source>
        <dbReference type="EMBL" id="CEP23963.1"/>
    </source>
</evidence>
<dbReference type="STRING" id="983966.A0A0H5C794"/>
<dbReference type="Gene3D" id="1.20.5.340">
    <property type="match status" value="1"/>
</dbReference>
<accession>A0A0H5C794</accession>
<dbReference type="PANTHER" id="PTHR14360">
    <property type="entry name" value="PROTEIN FMP32, MITOCHONDRIAL"/>
    <property type="match status" value="1"/>
</dbReference>
<keyword evidence="3" id="KW-0812">Transmembrane</keyword>
<gene>
    <name evidence="8" type="ORF">BN1211_4668</name>
    <name evidence="9" type="ORF">CYBJADRAFT_174729</name>
</gene>
<reference evidence="9 11" key="3">
    <citation type="journal article" date="2016" name="Proc. Natl. Acad. Sci. U.S.A.">
        <title>Comparative genomics of biotechnologically important yeasts.</title>
        <authorList>
            <person name="Riley R."/>
            <person name="Haridas S."/>
            <person name="Wolfe K.H."/>
            <person name="Lopes M.R."/>
            <person name="Hittinger C.T."/>
            <person name="Goeker M."/>
            <person name="Salamov A.A."/>
            <person name="Wisecaver J.H."/>
            <person name="Long T.M."/>
            <person name="Calvey C.H."/>
            <person name="Aerts A.L."/>
            <person name="Barry K.W."/>
            <person name="Choi C."/>
            <person name="Clum A."/>
            <person name="Coughlan A.Y."/>
            <person name="Deshpande S."/>
            <person name="Douglass A.P."/>
            <person name="Hanson S.J."/>
            <person name="Klenk H.-P."/>
            <person name="LaButti K.M."/>
            <person name="Lapidus A."/>
            <person name="Lindquist E.A."/>
            <person name="Lipzen A.M."/>
            <person name="Meier-Kolthoff J.P."/>
            <person name="Ohm R.A."/>
            <person name="Otillar R.P."/>
            <person name="Pangilinan J.L."/>
            <person name="Peng Y."/>
            <person name="Rokas A."/>
            <person name="Rosa C.A."/>
            <person name="Scheuner C."/>
            <person name="Sibirny A.A."/>
            <person name="Slot J.C."/>
            <person name="Stielow J.B."/>
            <person name="Sun H."/>
            <person name="Kurtzman C.P."/>
            <person name="Blackwell M."/>
            <person name="Grigoriev I.V."/>
            <person name="Jeffries T.W."/>
        </authorList>
    </citation>
    <scope>NUCLEOTIDE SEQUENCE [LARGE SCALE GENOMIC DNA]</scope>
    <source>
        <strain evidence="11">ATCC 18201 / CBS 1600 / BCRC 20928 / JCM 3617 / NBRC 0987 / NRRL Y-1542</strain>
        <strain evidence="9">NRRL Y-1542</strain>
    </source>
</reference>
<evidence type="ECO:0000256" key="5">
    <source>
        <dbReference type="ARBA" id="ARBA00023054"/>
    </source>
</evidence>
<accession>A0A1E4RWS2</accession>
<reference evidence="8" key="1">
    <citation type="submission" date="2014-12" db="EMBL/GenBank/DDBJ databases">
        <authorList>
            <person name="Jaenicke S."/>
        </authorList>
    </citation>
    <scope>NUCLEOTIDE SEQUENCE [LARGE SCALE GENOMIC DNA]</scope>
    <source>
        <strain evidence="8">CBS1600</strain>
    </source>
</reference>
<comment type="subcellular location">
    <subcellularLocation>
        <location evidence="2">Membrane</location>
    </subcellularLocation>
    <subcellularLocation>
        <location evidence="1">Mitochondrion</location>
    </subcellularLocation>
</comment>
<evidence type="ECO:0000313" key="9">
    <source>
        <dbReference type="EMBL" id="ODV71723.1"/>
    </source>
</evidence>
<dbReference type="AlphaFoldDB" id="A0A0H5C794"/>
<dbReference type="EMBL" id="CDQK01000005">
    <property type="protein sequence ID" value="CEP23963.1"/>
    <property type="molecule type" value="Genomic_DNA"/>
</dbReference>
<evidence type="ECO:0000256" key="1">
    <source>
        <dbReference type="ARBA" id="ARBA00004173"/>
    </source>
</evidence>
<dbReference type="Proteomes" id="UP000038830">
    <property type="component" value="Unassembled WGS sequence"/>
</dbReference>
<keyword evidence="4" id="KW-1133">Transmembrane helix</keyword>
<dbReference type="OrthoDB" id="5424147at2759"/>